<evidence type="ECO:0008006" key="3">
    <source>
        <dbReference type="Google" id="ProtNLM"/>
    </source>
</evidence>
<evidence type="ECO:0000313" key="2">
    <source>
        <dbReference type="Proteomes" id="UP000198546"/>
    </source>
</evidence>
<reference evidence="1 2" key="1">
    <citation type="submission" date="2016-10" db="EMBL/GenBank/DDBJ databases">
        <authorList>
            <person name="de Groot N.N."/>
        </authorList>
    </citation>
    <scope>NUCLEOTIDE SEQUENCE [LARGE SCALE GENOMIC DNA]</scope>
    <source>
        <strain evidence="1 2">MON 2.2</strain>
    </source>
</reference>
<name>A0A1G6UHC9_9ACTN</name>
<sequence length="286" mass="31147">MSEGLIQTLTGPSGRVWDLLSPSLGFDQSGLVGHGVPLVQHHLHPRNGHGSWWTGWRVAERPVRWPVKLTGRTATEWLEQHRAFTADLHPAFPATWTIRTPDGAARDLQVRLNADGWSSPYDPLVQLKQRFDLELLGDDFWLGELVERGWGATGYQGPWFLGPGEGGVVRLAQGQTMGSARVTNPGDDEAWVTWPITGPCTSWTVGVAGRTVTSTKTLLEGETRRLVTASGTLKLLTESGEDVSSAEVAAADWAPIPAGEDVRLTVAMVGTGSIYATFRPPYLRAY</sequence>
<dbReference type="AlphaFoldDB" id="A0A1G6UHC9"/>
<organism evidence="1 2">
    <name type="scientific">Auraticoccus monumenti</name>
    <dbReference type="NCBI Taxonomy" id="675864"/>
    <lineage>
        <taxon>Bacteria</taxon>
        <taxon>Bacillati</taxon>
        <taxon>Actinomycetota</taxon>
        <taxon>Actinomycetes</taxon>
        <taxon>Propionibacteriales</taxon>
        <taxon>Propionibacteriaceae</taxon>
        <taxon>Auraticoccus</taxon>
    </lineage>
</organism>
<dbReference type="Proteomes" id="UP000198546">
    <property type="component" value="Chromosome i"/>
</dbReference>
<accession>A0A1G6UHC9</accession>
<protein>
    <recommendedName>
        <fullName evidence="3">Phage tail protein</fullName>
    </recommendedName>
</protein>
<dbReference type="STRING" id="675864.SAMN04489747_0885"/>
<evidence type="ECO:0000313" key="1">
    <source>
        <dbReference type="EMBL" id="SDD40681.1"/>
    </source>
</evidence>
<gene>
    <name evidence="1" type="ORF">SAMN04489747_0885</name>
</gene>
<dbReference type="EMBL" id="LT629688">
    <property type="protein sequence ID" value="SDD40681.1"/>
    <property type="molecule type" value="Genomic_DNA"/>
</dbReference>
<keyword evidence="2" id="KW-1185">Reference proteome</keyword>
<proteinExistence type="predicted"/>